<proteinExistence type="predicted"/>
<keyword evidence="1" id="KW-1133">Transmembrane helix</keyword>
<dbReference type="AlphaFoldDB" id="A0A919PRW9"/>
<feature type="transmembrane region" description="Helical" evidence="1">
    <location>
        <begin position="97"/>
        <end position="115"/>
    </location>
</feature>
<feature type="transmembrane region" description="Helical" evidence="1">
    <location>
        <begin position="66"/>
        <end position="85"/>
    </location>
</feature>
<keyword evidence="3" id="KW-1185">Reference proteome</keyword>
<evidence type="ECO:0000313" key="3">
    <source>
        <dbReference type="Proteomes" id="UP000660611"/>
    </source>
</evidence>
<name>A0A919PRW9_9ACTN</name>
<feature type="transmembrane region" description="Helical" evidence="1">
    <location>
        <begin position="247"/>
        <end position="265"/>
    </location>
</feature>
<organism evidence="2 3">
    <name type="scientific">Dactylosporangium siamense</name>
    <dbReference type="NCBI Taxonomy" id="685454"/>
    <lineage>
        <taxon>Bacteria</taxon>
        <taxon>Bacillati</taxon>
        <taxon>Actinomycetota</taxon>
        <taxon>Actinomycetes</taxon>
        <taxon>Micromonosporales</taxon>
        <taxon>Micromonosporaceae</taxon>
        <taxon>Dactylosporangium</taxon>
    </lineage>
</organism>
<dbReference type="InterPro" id="IPR007136">
    <property type="entry name" value="DUF347"/>
</dbReference>
<accession>A0A919PRW9</accession>
<reference evidence="2" key="1">
    <citation type="submission" date="2021-01" db="EMBL/GenBank/DDBJ databases">
        <title>Whole genome shotgun sequence of Dactylosporangium siamense NBRC 106093.</title>
        <authorList>
            <person name="Komaki H."/>
            <person name="Tamura T."/>
        </authorList>
    </citation>
    <scope>NUCLEOTIDE SEQUENCE</scope>
    <source>
        <strain evidence="2">NBRC 106093</strain>
    </source>
</reference>
<dbReference type="Proteomes" id="UP000660611">
    <property type="component" value="Unassembled WGS sequence"/>
</dbReference>
<evidence type="ECO:0000313" key="2">
    <source>
        <dbReference type="EMBL" id="GIG49102.1"/>
    </source>
</evidence>
<feature type="transmembrane region" description="Helical" evidence="1">
    <location>
        <begin position="191"/>
        <end position="208"/>
    </location>
</feature>
<protein>
    <submittedName>
        <fullName evidence="2">Membrane protein</fullName>
    </submittedName>
</protein>
<sequence length="275" mass="29350">MPRPRLPFETPQTTLTADATADTSAGPLRDVVAKVPAITLGFWVVKILATTLGETGGDSLSMSMGLGYPTSSLIFALAFVAAVILQIRAARFDQWIYWFTIVATTTLGTTIADYVDRDLGIGYLGGTTILLSGLLAAFGLWHRATGTIAVTSVRTPRTEGFYWLTILFSQTLGTALGDWTADTIGLEYTGGALLFTALLAVIAAAYRWTRLPHALLFWAAFVLTRPLGAVVGDFLDKPLAKGGLALDRYAASAVLLAAIIAILAVRRQHPAARPH</sequence>
<keyword evidence="1" id="KW-0812">Transmembrane</keyword>
<keyword evidence="1" id="KW-0472">Membrane</keyword>
<feature type="transmembrane region" description="Helical" evidence="1">
    <location>
        <begin position="161"/>
        <end position="179"/>
    </location>
</feature>
<evidence type="ECO:0000256" key="1">
    <source>
        <dbReference type="SAM" id="Phobius"/>
    </source>
</evidence>
<feature type="transmembrane region" description="Helical" evidence="1">
    <location>
        <begin position="121"/>
        <end position="141"/>
    </location>
</feature>
<dbReference type="EMBL" id="BONQ01000111">
    <property type="protein sequence ID" value="GIG49102.1"/>
    <property type="molecule type" value="Genomic_DNA"/>
</dbReference>
<feature type="transmembrane region" description="Helical" evidence="1">
    <location>
        <begin position="215"/>
        <end position="235"/>
    </location>
</feature>
<dbReference type="Pfam" id="PF03988">
    <property type="entry name" value="DUF347"/>
    <property type="match status" value="4"/>
</dbReference>
<gene>
    <name evidence="2" type="ORF">Dsi01nite_071430</name>
</gene>
<comment type="caution">
    <text evidence="2">The sequence shown here is derived from an EMBL/GenBank/DDBJ whole genome shotgun (WGS) entry which is preliminary data.</text>
</comment>